<protein>
    <recommendedName>
        <fullName evidence="4">RNA-binding protein</fullName>
    </recommendedName>
</protein>
<feature type="compositionally biased region" description="Low complexity" evidence="1">
    <location>
        <begin position="22"/>
        <end position="31"/>
    </location>
</feature>
<dbReference type="RefSeq" id="WP_038603888.1">
    <property type="nucleotide sequence ID" value="NZ_CP008944.1"/>
</dbReference>
<keyword evidence="3" id="KW-1185">Reference proteome</keyword>
<organism evidence="2 3">
    <name type="scientific">Corynebacterium atypicum</name>
    <dbReference type="NCBI Taxonomy" id="191610"/>
    <lineage>
        <taxon>Bacteria</taxon>
        <taxon>Bacillati</taxon>
        <taxon>Actinomycetota</taxon>
        <taxon>Actinomycetes</taxon>
        <taxon>Mycobacteriales</taxon>
        <taxon>Corynebacteriaceae</taxon>
        <taxon>Corynebacterium</taxon>
    </lineage>
</organism>
<accession>A0ABN4DAR8</accession>
<sequence>MSDAGQEGPEDMVAAAFARLRRSASAGGRRAPSLKLQASRSTATRAKVPGLLEPPAQAGAGQKPAAGGAQSRRRRGIPTGKDGYIVQRRRDVDSVGTLLGREMNRRGWTGHLAGGWITGHWAELVGEKIAAHTTVEMIKDHTVFITCDSTAWATNLRYMQRQILQEIVRMVGPDVVRELKIFGPKAPSWRKGRLHVKGRGPRDTYG</sequence>
<reference evidence="2 3" key="1">
    <citation type="submission" date="2014-07" db="EMBL/GenBank/DDBJ databases">
        <title>Complete genome sequence of Corynebacterium atypicum DSM 44849: identifiction of the mycolic acid biosynthesis genes.</title>
        <authorList>
            <person name="Tippelt A."/>
            <person name="Mollmann S."/>
            <person name="Albersmeier A."/>
            <person name="Jaenicke S."/>
            <person name="Ruckert C."/>
            <person name="Tauch A."/>
        </authorList>
    </citation>
    <scope>NUCLEOTIDE SEQUENCE [LARGE SCALE GENOMIC DNA]</scope>
    <source>
        <strain evidence="2 3">R2070</strain>
    </source>
</reference>
<dbReference type="PANTHER" id="PTHR36456:SF1">
    <property type="entry name" value="UPF0232 PROTEIN SCO3875"/>
    <property type="match status" value="1"/>
</dbReference>
<evidence type="ECO:0000256" key="1">
    <source>
        <dbReference type="SAM" id="MobiDB-lite"/>
    </source>
</evidence>
<dbReference type="EMBL" id="CP008944">
    <property type="protein sequence ID" value="AIG63364.1"/>
    <property type="molecule type" value="Genomic_DNA"/>
</dbReference>
<evidence type="ECO:0000313" key="2">
    <source>
        <dbReference type="EMBL" id="AIG63364.1"/>
    </source>
</evidence>
<evidence type="ECO:0008006" key="4">
    <source>
        <dbReference type="Google" id="ProtNLM"/>
    </source>
</evidence>
<feature type="compositionally biased region" description="Low complexity" evidence="1">
    <location>
        <begin position="54"/>
        <end position="70"/>
    </location>
</feature>
<name>A0ABN4DAR8_9CORY</name>
<feature type="region of interest" description="Disordered" evidence="1">
    <location>
        <begin position="22"/>
        <end position="82"/>
    </location>
</feature>
<proteinExistence type="predicted"/>
<dbReference type="PANTHER" id="PTHR36456">
    <property type="entry name" value="UPF0232 PROTEIN SCO3875"/>
    <property type="match status" value="1"/>
</dbReference>
<dbReference type="InterPro" id="IPR007922">
    <property type="entry name" value="DciA-like"/>
</dbReference>
<dbReference type="Proteomes" id="UP000028504">
    <property type="component" value="Chromosome"/>
</dbReference>
<dbReference type="Pfam" id="PF05258">
    <property type="entry name" value="DciA"/>
    <property type="match status" value="1"/>
</dbReference>
<evidence type="ECO:0000313" key="3">
    <source>
        <dbReference type="Proteomes" id="UP000028504"/>
    </source>
</evidence>
<gene>
    <name evidence="2" type="ORF">CATYP_00020</name>
</gene>